<dbReference type="SUPFAM" id="SSF56091">
    <property type="entry name" value="DNA ligase/mRNA capping enzyme, catalytic domain"/>
    <property type="match status" value="1"/>
</dbReference>
<dbReference type="GO" id="GO:0005737">
    <property type="term" value="C:cytoplasm"/>
    <property type="evidence" value="ECO:0007669"/>
    <property type="project" value="TreeGrafter"/>
</dbReference>
<dbReference type="Pfam" id="PF00149">
    <property type="entry name" value="Metallophos"/>
    <property type="match status" value="1"/>
</dbReference>
<gene>
    <name evidence="3" type="ORF">ABB55_05755</name>
</gene>
<dbReference type="Proteomes" id="UP000048984">
    <property type="component" value="Unassembled WGS sequence"/>
</dbReference>
<dbReference type="InterPro" id="IPR029052">
    <property type="entry name" value="Metallo-depent_PP-like"/>
</dbReference>
<evidence type="ECO:0000313" key="4">
    <source>
        <dbReference type="Proteomes" id="UP000048984"/>
    </source>
</evidence>
<reference evidence="3 4" key="2">
    <citation type="submission" date="2015-10" db="EMBL/GenBank/DDBJ databases">
        <title>Draft Genome Sequence of Prosthecomicrobium hirschii ATCC 27832.</title>
        <authorList>
            <person name="Daniel J."/>
            <person name="Givan S.A."/>
            <person name="Brun Y.V."/>
            <person name="Brown P.J."/>
        </authorList>
    </citation>
    <scope>NUCLEOTIDE SEQUENCE [LARGE SCALE GENOMIC DNA]</scope>
    <source>
        <strain evidence="3 4">16</strain>
    </source>
</reference>
<keyword evidence="3" id="KW-0808">Transferase</keyword>
<dbReference type="InterPro" id="IPR004843">
    <property type="entry name" value="Calcineurin-like_PHP"/>
</dbReference>
<dbReference type="PANTHER" id="PTHR42850:SF7">
    <property type="entry name" value="BIS(5'-NUCLEOSYL)-TETRAPHOSPHATASE PRPE [ASYMMETRICAL]"/>
    <property type="match status" value="1"/>
</dbReference>
<dbReference type="GO" id="GO:0016301">
    <property type="term" value="F:kinase activity"/>
    <property type="evidence" value="ECO:0007669"/>
    <property type="project" value="UniProtKB-KW"/>
</dbReference>
<organism evidence="3 4">
    <name type="scientific">Prosthecodimorpha hirschii</name>
    <dbReference type="NCBI Taxonomy" id="665126"/>
    <lineage>
        <taxon>Bacteria</taxon>
        <taxon>Pseudomonadati</taxon>
        <taxon>Pseudomonadota</taxon>
        <taxon>Alphaproteobacteria</taxon>
        <taxon>Hyphomicrobiales</taxon>
        <taxon>Ancalomicrobiaceae</taxon>
        <taxon>Prosthecodimorpha</taxon>
    </lineage>
</organism>
<protein>
    <submittedName>
        <fullName evidence="3">Polynucleotide kinase-phosphatase</fullName>
    </submittedName>
</protein>
<accession>A0A0P6VYG4</accession>
<dbReference type="NCBIfam" id="TIGR04075">
    <property type="entry name" value="bacter_Pnkp"/>
    <property type="match status" value="1"/>
</dbReference>
<dbReference type="InterPro" id="IPR041780">
    <property type="entry name" value="MPP_PrpE-like"/>
</dbReference>
<dbReference type="AlphaFoldDB" id="A0A0P6VYG4"/>
<dbReference type="Pfam" id="PF13671">
    <property type="entry name" value="AAA_33"/>
    <property type="match status" value="1"/>
</dbReference>
<sequence length="853" mass="93676">MSSILLPEFCLVLLIGASGSGKTTFAGKHFKPTEIVSSDWARGRVADDENSLEATPDAFELVQTLIEIRMRRRMLTVVDATNVRAEDRAKLTAIAKRWDALCAAIVIDPGEDICLDRNKLRPDRQFGPHVVRNQRSALRKGLGGLKREGFREIHQLMSRAAIDDAVITRQKLWTDRREEVGPFDIIGDVHGCADELEALLVRLGYALAWTDEDGERRCRVVPPAGRKALFVGDIVDRGPRVADSLRLVMDMVADGHALCVVGNHEAKVEKWLAGKNVTVSHGLQATVDELEAAGTAFKARVKGFIGRLVSHYMLDGGRLAIAHAGIKEQMQGRASGRVREFCLYGETTGETDEYGLPVRHNWAAEYRGKTKVVYGHTPVLDAEWLNGTLCLDTGCVFGGALTALRYPEMELVAERARRVYVEPVRPLAHPASALSAQQENDAALDLGDVAGKRIVQTRLWNSITIREGNAAAALEVMARFAVDPRWLIYLPPTMSPSETSKEDGYLEHPREALDYFRKLGIRTAICQEKHMGSRAVIVVCRDAEAARRRFGVTGKAIGTVYTRTGRTFFSDRADERAVLERTAAAAAEAGLFDTLNTDWLCLDAEIMPWSAKAQALIEQQYAPVAASARAGLTAAEAVFAAAAARGVDVGGIGDRLSGQLARSERYAAAVRQYCWPTSGLDGVKIAPFHLLASEGAVHHDKPHDWHLQTLAALARHDPLFQATQAQVVDLADPVSAETAMAWWLDLTAKGGEGIVVKPMEFIGHGSKGLVQPAVKCRGRDYLRIIYGPDYDAPDNLERLRKRGLHAKRSLAIREFALGIEALERFVAKEPLRRVHECAFGVLALESEPVDPRL</sequence>
<reference evidence="3 4" key="1">
    <citation type="submission" date="2015-09" db="EMBL/GenBank/DDBJ databases">
        <authorList>
            <person name="Jackson K.R."/>
            <person name="Lunt B.L."/>
            <person name="Fisher J.N.B."/>
            <person name="Gardner A.V."/>
            <person name="Bailey M.E."/>
            <person name="Deus L.M."/>
            <person name="Earl A.S."/>
            <person name="Gibby P.D."/>
            <person name="Hartmann K.A."/>
            <person name="Liu J.E."/>
            <person name="Manci A.M."/>
            <person name="Nielsen D.A."/>
            <person name="Solomon M.B."/>
            <person name="Breakwell D.P."/>
            <person name="Burnett S.H."/>
            <person name="Grose J.H."/>
        </authorList>
    </citation>
    <scope>NUCLEOTIDE SEQUENCE [LARGE SCALE GENOMIC DNA]</scope>
    <source>
        <strain evidence="3 4">16</strain>
    </source>
</reference>
<dbReference type="CDD" id="cd07423">
    <property type="entry name" value="MPP_Prp_like"/>
    <property type="match status" value="1"/>
</dbReference>
<dbReference type="SUPFAM" id="SSF56300">
    <property type="entry name" value="Metallo-dependent phosphatases"/>
    <property type="match status" value="1"/>
</dbReference>
<dbReference type="RefSeq" id="WP_054357958.1">
    <property type="nucleotide sequence ID" value="NZ_LJYW01000001.1"/>
</dbReference>
<dbReference type="STRING" id="665126.ABB55_05755"/>
<feature type="domain" description="Polynucleotide kinase-phosphatase ligase" evidence="2">
    <location>
        <begin position="472"/>
        <end position="848"/>
    </location>
</feature>
<dbReference type="EMBL" id="LJYW01000001">
    <property type="protein sequence ID" value="KPL51795.1"/>
    <property type="molecule type" value="Genomic_DNA"/>
</dbReference>
<dbReference type="InterPro" id="IPR032380">
    <property type="entry name" value="PNKP_ligase_dom"/>
</dbReference>
<keyword evidence="4" id="KW-1185">Reference proteome</keyword>
<dbReference type="Gene3D" id="3.30.470.30">
    <property type="entry name" value="DNA ligase/mRNA capping enzyme"/>
    <property type="match status" value="2"/>
</dbReference>
<dbReference type="Pfam" id="PF16542">
    <property type="entry name" value="PNKP_ligase"/>
    <property type="match status" value="1"/>
</dbReference>
<comment type="caution">
    <text evidence="3">The sequence shown here is derived from an EMBL/GenBank/DDBJ whole genome shotgun (WGS) entry which is preliminary data.</text>
</comment>
<evidence type="ECO:0000259" key="1">
    <source>
        <dbReference type="Pfam" id="PF00149"/>
    </source>
</evidence>
<dbReference type="InterPro" id="IPR027417">
    <property type="entry name" value="P-loop_NTPase"/>
</dbReference>
<dbReference type="InterPro" id="IPR024028">
    <property type="entry name" value="PNKP_bac"/>
</dbReference>
<dbReference type="PANTHER" id="PTHR42850">
    <property type="entry name" value="METALLOPHOSPHOESTERASE"/>
    <property type="match status" value="1"/>
</dbReference>
<evidence type="ECO:0000313" key="3">
    <source>
        <dbReference type="EMBL" id="KPL51795.1"/>
    </source>
</evidence>
<keyword evidence="3" id="KW-0418">Kinase</keyword>
<proteinExistence type="predicted"/>
<dbReference type="Gene3D" id="3.40.50.300">
    <property type="entry name" value="P-loop containing nucleotide triphosphate hydrolases"/>
    <property type="match status" value="1"/>
</dbReference>
<dbReference type="GO" id="GO:0016791">
    <property type="term" value="F:phosphatase activity"/>
    <property type="evidence" value="ECO:0007669"/>
    <property type="project" value="TreeGrafter"/>
</dbReference>
<feature type="domain" description="Calcineurin-like phosphoesterase" evidence="1">
    <location>
        <begin position="182"/>
        <end position="391"/>
    </location>
</feature>
<name>A0A0P6VYG4_9HYPH</name>
<dbReference type="InterPro" id="IPR050126">
    <property type="entry name" value="Ap4A_hydrolase"/>
</dbReference>
<dbReference type="SUPFAM" id="SSF52540">
    <property type="entry name" value="P-loop containing nucleoside triphosphate hydrolases"/>
    <property type="match status" value="1"/>
</dbReference>
<evidence type="ECO:0000259" key="2">
    <source>
        <dbReference type="Pfam" id="PF16542"/>
    </source>
</evidence>
<dbReference type="Gene3D" id="3.60.21.10">
    <property type="match status" value="1"/>
</dbReference>